<dbReference type="SUPFAM" id="SSF55424">
    <property type="entry name" value="FAD/NAD-linked reductases, dimerisation (C-terminal) domain"/>
    <property type="match status" value="1"/>
</dbReference>
<protein>
    <submittedName>
        <fullName evidence="6">NAD(P)/FAD-dependent oxidoreductase</fullName>
    </submittedName>
</protein>
<dbReference type="PANTHER" id="PTHR43557:SF2">
    <property type="entry name" value="RIESKE DOMAIN-CONTAINING PROTEIN-RELATED"/>
    <property type="match status" value="1"/>
</dbReference>
<dbReference type="RefSeq" id="WP_126120125.1">
    <property type="nucleotide sequence ID" value="NZ_RXHJ01000005.1"/>
</dbReference>
<keyword evidence="3" id="KW-0274">FAD</keyword>
<dbReference type="Gene3D" id="3.30.390.30">
    <property type="match status" value="1"/>
</dbReference>
<comment type="caution">
    <text evidence="6">The sequence shown here is derived from an EMBL/GenBank/DDBJ whole genome shotgun (WGS) entry which is preliminary data.</text>
</comment>
<dbReference type="Pfam" id="PF07992">
    <property type="entry name" value="Pyr_redox_2"/>
    <property type="match status" value="1"/>
</dbReference>
<dbReference type="GO" id="GO:0016651">
    <property type="term" value="F:oxidoreductase activity, acting on NAD(P)H"/>
    <property type="evidence" value="ECO:0007669"/>
    <property type="project" value="TreeGrafter"/>
</dbReference>
<dbReference type="PRINTS" id="PR00368">
    <property type="entry name" value="FADPNR"/>
</dbReference>
<dbReference type="PRINTS" id="PR00469">
    <property type="entry name" value="PNDRDTASEII"/>
</dbReference>
<sequence length="375" mass="39050">MDHIVIAGNGIAGLTAGDTLRRLGHTGTMTVVGAEPHATYSRPALSKVALAPGEDLDVGTLPEATHGATELRGRSLTGLDPARQVATLDDGSELPYDGLVIATGSQARRFTGSDREYTIRSLDDAARLKGSLVHRPTVTVIGGGPLGMEVASGAVGLGCDVTLVHPGTPMELHLGPLLGGILTQVALEQGLAVVDSMVSAVREENGGMVVTLTDGTELVSDIVVTAAGDLPATAWLEDSGLLVDGRLIADPRCRVTDSIVAAGDVTFIDHGAGPRRTPIWTAAIEQAKVAAAALLQGDEAASLDFQSYFWTDQWGLNLKMSGPIPHGTEPLVVKGSLEERSAVLHWPESGTAAALNMRMPIPRLHKLARETVTSV</sequence>
<proteinExistence type="predicted"/>
<dbReference type="InterPro" id="IPR036188">
    <property type="entry name" value="FAD/NAD-bd_sf"/>
</dbReference>
<evidence type="ECO:0000313" key="6">
    <source>
        <dbReference type="EMBL" id="RSZ64252.1"/>
    </source>
</evidence>
<reference evidence="6 7" key="1">
    <citation type="submission" date="2018-12" db="EMBL/GenBank/DDBJ databases">
        <title>YIM 101343 draft genome.</title>
        <authorList>
            <person name="Chen X."/>
        </authorList>
    </citation>
    <scope>NUCLEOTIDE SEQUENCE [LARGE SCALE GENOMIC DNA]</scope>
    <source>
        <strain evidence="6 7">YIM 101343</strain>
    </source>
</reference>
<dbReference type="InterPro" id="IPR050446">
    <property type="entry name" value="FAD-oxidoreductase/Apoptosis"/>
</dbReference>
<evidence type="ECO:0000256" key="3">
    <source>
        <dbReference type="ARBA" id="ARBA00022827"/>
    </source>
</evidence>
<dbReference type="EMBL" id="RXHJ01000005">
    <property type="protein sequence ID" value="RSZ64252.1"/>
    <property type="molecule type" value="Genomic_DNA"/>
</dbReference>
<dbReference type="InterPro" id="IPR016156">
    <property type="entry name" value="FAD/NAD-linked_Rdtase_dimer_sf"/>
</dbReference>
<keyword evidence="2" id="KW-0285">Flavoprotein</keyword>
<comment type="cofactor">
    <cofactor evidence="1">
        <name>FAD</name>
        <dbReference type="ChEBI" id="CHEBI:57692"/>
    </cofactor>
</comment>
<dbReference type="GO" id="GO:0005737">
    <property type="term" value="C:cytoplasm"/>
    <property type="evidence" value="ECO:0007669"/>
    <property type="project" value="TreeGrafter"/>
</dbReference>
<evidence type="ECO:0000256" key="1">
    <source>
        <dbReference type="ARBA" id="ARBA00001974"/>
    </source>
</evidence>
<accession>A0A430HZK0</accession>
<organism evidence="6 7">
    <name type="scientific">Corynebacterium hylobatis</name>
    <dbReference type="NCBI Taxonomy" id="1859290"/>
    <lineage>
        <taxon>Bacteria</taxon>
        <taxon>Bacillati</taxon>
        <taxon>Actinomycetota</taxon>
        <taxon>Actinomycetes</taxon>
        <taxon>Mycobacteriales</taxon>
        <taxon>Corynebacteriaceae</taxon>
        <taxon>Corynebacterium</taxon>
    </lineage>
</organism>
<evidence type="ECO:0000259" key="5">
    <source>
        <dbReference type="Pfam" id="PF07992"/>
    </source>
</evidence>
<evidence type="ECO:0000256" key="2">
    <source>
        <dbReference type="ARBA" id="ARBA00022630"/>
    </source>
</evidence>
<dbReference type="AlphaFoldDB" id="A0A430HZK0"/>
<dbReference type="SUPFAM" id="SSF51905">
    <property type="entry name" value="FAD/NAD(P)-binding domain"/>
    <property type="match status" value="1"/>
</dbReference>
<dbReference type="OrthoDB" id="4213189at2"/>
<keyword evidence="7" id="KW-1185">Reference proteome</keyword>
<dbReference type="InterPro" id="IPR023753">
    <property type="entry name" value="FAD/NAD-binding_dom"/>
</dbReference>
<feature type="domain" description="FAD/NAD(P)-binding" evidence="5">
    <location>
        <begin position="3"/>
        <end position="287"/>
    </location>
</feature>
<dbReference type="Gene3D" id="3.50.50.60">
    <property type="entry name" value="FAD/NAD(P)-binding domain"/>
    <property type="match status" value="2"/>
</dbReference>
<keyword evidence="4" id="KW-0560">Oxidoreductase</keyword>
<name>A0A430HZK0_9CORY</name>
<evidence type="ECO:0000313" key="7">
    <source>
        <dbReference type="Proteomes" id="UP000274907"/>
    </source>
</evidence>
<dbReference type="PANTHER" id="PTHR43557">
    <property type="entry name" value="APOPTOSIS-INDUCING FACTOR 1"/>
    <property type="match status" value="1"/>
</dbReference>
<gene>
    <name evidence="6" type="ORF">EAH68_04425</name>
</gene>
<dbReference type="Proteomes" id="UP000274907">
    <property type="component" value="Unassembled WGS sequence"/>
</dbReference>
<evidence type="ECO:0000256" key="4">
    <source>
        <dbReference type="ARBA" id="ARBA00023002"/>
    </source>
</evidence>